<feature type="repeat" description="ANK" evidence="3">
    <location>
        <begin position="49"/>
        <end position="71"/>
    </location>
</feature>
<dbReference type="Proteomes" id="UP000243052">
    <property type="component" value="Chromosome v"/>
</dbReference>
<feature type="compositionally biased region" description="Acidic residues" evidence="4">
    <location>
        <begin position="149"/>
        <end position="159"/>
    </location>
</feature>
<sequence>MALHEGPLDEEDQVAVVLDARSGDLDGLREIFTKFIHPKLLIECKDPETKSTPLHMAAANGHLEVIKYMLSIVEPENRKEWVNLQNQTGNTALHWATLNGHLDVVKLLCDEHEADPFIKNQFGFDAIYEAESKDKEEIETYYLTKYDVQPEDNENDDEPATTSNVQISEGTEIEQVTKEATEVLNARTADLSLSK</sequence>
<dbReference type="OrthoDB" id="10057496at2759"/>
<dbReference type="Gene3D" id="1.25.40.20">
    <property type="entry name" value="Ankyrin repeat-containing domain"/>
    <property type="match status" value="1"/>
</dbReference>
<dbReference type="STRING" id="45286.A0A0X8HU03"/>
<dbReference type="PANTHER" id="PTHR24188">
    <property type="entry name" value="ANKYRIN REPEAT PROTEIN"/>
    <property type="match status" value="1"/>
</dbReference>
<dbReference type="EMBL" id="CP014245">
    <property type="protein sequence ID" value="AMD21414.1"/>
    <property type="molecule type" value="Genomic_DNA"/>
</dbReference>
<dbReference type="AlphaFoldDB" id="A0A0X8HU03"/>
<keyword evidence="1" id="KW-0677">Repeat</keyword>
<feature type="repeat" description="ANK" evidence="3">
    <location>
        <begin position="88"/>
        <end position="108"/>
    </location>
</feature>
<dbReference type="RefSeq" id="XP_017988410.1">
    <property type="nucleotide sequence ID" value="XM_018132921.1"/>
</dbReference>
<protein>
    <submittedName>
        <fullName evidence="5">HER135Cp</fullName>
    </submittedName>
</protein>
<organism evidence="5 6">
    <name type="scientific">Eremothecium sinecaudum</name>
    <dbReference type="NCBI Taxonomy" id="45286"/>
    <lineage>
        <taxon>Eukaryota</taxon>
        <taxon>Fungi</taxon>
        <taxon>Dikarya</taxon>
        <taxon>Ascomycota</taxon>
        <taxon>Saccharomycotina</taxon>
        <taxon>Saccharomycetes</taxon>
        <taxon>Saccharomycetales</taxon>
        <taxon>Saccharomycetaceae</taxon>
        <taxon>Eremothecium</taxon>
    </lineage>
</organism>
<dbReference type="InterPro" id="IPR002110">
    <property type="entry name" value="Ankyrin_rpt"/>
</dbReference>
<dbReference type="PANTHER" id="PTHR24188:SF29">
    <property type="entry name" value="GH09064P"/>
    <property type="match status" value="1"/>
</dbReference>
<feature type="compositionally biased region" description="Polar residues" evidence="4">
    <location>
        <begin position="160"/>
        <end position="169"/>
    </location>
</feature>
<dbReference type="PROSITE" id="PS50088">
    <property type="entry name" value="ANK_REPEAT"/>
    <property type="match status" value="2"/>
</dbReference>
<keyword evidence="6" id="KW-1185">Reference proteome</keyword>
<evidence type="ECO:0000256" key="3">
    <source>
        <dbReference type="PROSITE-ProRule" id="PRU00023"/>
    </source>
</evidence>
<dbReference type="GeneID" id="28724703"/>
<evidence type="ECO:0000256" key="4">
    <source>
        <dbReference type="SAM" id="MobiDB-lite"/>
    </source>
</evidence>
<reference evidence="5 6" key="1">
    <citation type="submission" date="2016-01" db="EMBL/GenBank/DDBJ databases">
        <title>Genome sequence of the yeast Holleya sinecauda.</title>
        <authorList>
            <person name="Dietrich F.S."/>
        </authorList>
    </citation>
    <scope>NUCLEOTIDE SEQUENCE [LARGE SCALE GENOMIC DNA]</scope>
    <source>
        <strain evidence="5 6">ATCC 58844</strain>
    </source>
</reference>
<dbReference type="InterPro" id="IPR036770">
    <property type="entry name" value="Ankyrin_rpt-contain_sf"/>
</dbReference>
<feature type="region of interest" description="Disordered" evidence="4">
    <location>
        <begin position="147"/>
        <end position="172"/>
    </location>
</feature>
<evidence type="ECO:0000313" key="5">
    <source>
        <dbReference type="EMBL" id="AMD21414.1"/>
    </source>
</evidence>
<accession>A0A0X8HU03</accession>
<evidence type="ECO:0000256" key="2">
    <source>
        <dbReference type="ARBA" id="ARBA00023043"/>
    </source>
</evidence>
<dbReference type="PROSITE" id="PS50297">
    <property type="entry name" value="ANK_REP_REGION"/>
    <property type="match status" value="2"/>
</dbReference>
<keyword evidence="2 3" id="KW-0040">ANK repeat</keyword>
<dbReference type="SUPFAM" id="SSF48403">
    <property type="entry name" value="Ankyrin repeat"/>
    <property type="match status" value="1"/>
</dbReference>
<evidence type="ECO:0000313" key="6">
    <source>
        <dbReference type="Proteomes" id="UP000243052"/>
    </source>
</evidence>
<dbReference type="Pfam" id="PF12796">
    <property type="entry name" value="Ank_2"/>
    <property type="match status" value="1"/>
</dbReference>
<name>A0A0X8HU03_9SACH</name>
<gene>
    <name evidence="5" type="ORF">AW171_hschr53364</name>
</gene>
<evidence type="ECO:0000256" key="1">
    <source>
        <dbReference type="ARBA" id="ARBA00022737"/>
    </source>
</evidence>
<dbReference type="SMART" id="SM00248">
    <property type="entry name" value="ANK"/>
    <property type="match status" value="2"/>
</dbReference>
<proteinExistence type="predicted"/>